<name>B8FCS5_DESAL</name>
<dbReference type="KEGG" id="dal:Dalk_4560"/>
<dbReference type="EMBL" id="CP001322">
    <property type="protein sequence ID" value="ACL06238.1"/>
    <property type="molecule type" value="Genomic_DNA"/>
</dbReference>
<accession>B8FCS5</accession>
<dbReference type="HOGENOM" id="CLU_1872051_0_0_7"/>
<evidence type="ECO:0000256" key="1">
    <source>
        <dbReference type="SAM" id="MobiDB-lite"/>
    </source>
</evidence>
<sequence length="136" mass="15068">MTYIAMLRTGTKVKVTRERDIKAFREGASGKCWGAARVGMNLGGGVMLDTSSVVLFYPEGSDIVVEPGAEDTICEVAGDEEETDHIQPEGDAEPGPDGMDRRELYDACVAMGKEFDRPWNFQKKDELVKIYEELTK</sequence>
<proteinExistence type="predicted"/>
<protein>
    <submittedName>
        <fullName evidence="2">Uncharacterized protein</fullName>
    </submittedName>
</protein>
<gene>
    <name evidence="2" type="ordered locus">Dalk_4560</name>
</gene>
<dbReference type="AlphaFoldDB" id="B8FCS5"/>
<reference evidence="2 3" key="1">
    <citation type="journal article" date="2012" name="Environ. Microbiol.">
        <title>The genome sequence of Desulfatibacillum alkenivorans AK-01: a blueprint for anaerobic alkane oxidation.</title>
        <authorList>
            <person name="Callaghan A.V."/>
            <person name="Morris B.E."/>
            <person name="Pereira I.A."/>
            <person name="McInerney M.J."/>
            <person name="Austin R.N."/>
            <person name="Groves J.T."/>
            <person name="Kukor J.J."/>
            <person name="Suflita J.M."/>
            <person name="Young L.Y."/>
            <person name="Zylstra G.J."/>
            <person name="Wawrik B."/>
        </authorList>
    </citation>
    <scope>NUCLEOTIDE SEQUENCE [LARGE SCALE GENOMIC DNA]</scope>
    <source>
        <strain evidence="2 3">AK-01</strain>
    </source>
</reference>
<evidence type="ECO:0000313" key="3">
    <source>
        <dbReference type="Proteomes" id="UP000000739"/>
    </source>
</evidence>
<evidence type="ECO:0000313" key="2">
    <source>
        <dbReference type="EMBL" id="ACL06238.1"/>
    </source>
</evidence>
<dbReference type="Proteomes" id="UP000000739">
    <property type="component" value="Chromosome"/>
</dbReference>
<keyword evidence="3" id="KW-1185">Reference proteome</keyword>
<organism evidence="2 3">
    <name type="scientific">Desulfatibacillum aliphaticivorans</name>
    <dbReference type="NCBI Taxonomy" id="218208"/>
    <lineage>
        <taxon>Bacteria</taxon>
        <taxon>Pseudomonadati</taxon>
        <taxon>Thermodesulfobacteriota</taxon>
        <taxon>Desulfobacteria</taxon>
        <taxon>Desulfobacterales</taxon>
        <taxon>Desulfatibacillaceae</taxon>
        <taxon>Desulfatibacillum</taxon>
    </lineage>
</organism>
<dbReference type="RefSeq" id="WP_015949277.1">
    <property type="nucleotide sequence ID" value="NC_011768.1"/>
</dbReference>
<feature type="region of interest" description="Disordered" evidence="1">
    <location>
        <begin position="79"/>
        <end position="101"/>
    </location>
</feature>